<sequence length="436" mass="48952">MATHDNSWISESIVQFSYSPMWRNPINEFVDDHCFLFDNDEEMKLEYTSFHIQFKKLVDTLLTDFVTELGISLELAQQALQNSLADPKFAENKATKRLLTFIFAADDFRSFHRMMVKRNIELDILANAELAKRGIHIGPPPTLPDSDGMRDNLAFNANGDFTEEEAIQMAIQASLKESEGMTDKLIALEDAKLQEELAVNIQKEKAKANQSAQMAMKEVKQVASKDIHAAKQLEVQKLEAIEATKQMNIQRLEQKTLVAREQNILRNLTAEEESMEQNVQNVGAKRIEPKTPIDPLRVSIEMTGTGQTPFGAPNLKTGHAFGLSALPSISQPPLEQLKSQVVAATPKKKPSVTPATAPVAQPTKEEMEARAKYMKEQRQKILAQNKAARKQEMEDYAKKNAVPVKSADSQAETKQLTVDIARRLREDIIQQSRPGK</sequence>
<feature type="region of interest" description="Disordered" evidence="11">
    <location>
        <begin position="345"/>
        <end position="377"/>
    </location>
</feature>
<proteinExistence type="inferred from homology"/>
<dbReference type="EMBL" id="LR877147">
    <property type="protein sequence ID" value="CAD2214237.1"/>
    <property type="molecule type" value="Genomic_DNA"/>
</dbReference>
<dbReference type="GO" id="GO:0097546">
    <property type="term" value="C:ciliary base"/>
    <property type="evidence" value="ECO:0007669"/>
    <property type="project" value="TreeGrafter"/>
</dbReference>
<accession>A0A7G2C646</accession>
<evidence type="ECO:0000256" key="6">
    <source>
        <dbReference type="ARBA" id="ARBA00023054"/>
    </source>
</evidence>
<evidence type="ECO:0000256" key="10">
    <source>
        <dbReference type="SAM" id="Coils"/>
    </source>
</evidence>
<evidence type="ECO:0000256" key="3">
    <source>
        <dbReference type="ARBA" id="ARBA00007460"/>
    </source>
</evidence>
<keyword evidence="7" id="KW-0969">Cilium</keyword>
<evidence type="ECO:0000256" key="2">
    <source>
        <dbReference type="ARBA" id="ARBA00004496"/>
    </source>
</evidence>
<dbReference type="InterPro" id="IPR038888">
    <property type="entry name" value="CFAP36"/>
</dbReference>
<evidence type="ECO:0000256" key="5">
    <source>
        <dbReference type="ARBA" id="ARBA00022490"/>
    </source>
</evidence>
<dbReference type="Proteomes" id="UP000515908">
    <property type="component" value="Chromosome 03"/>
</dbReference>
<dbReference type="AlphaFoldDB" id="A0A7G2C646"/>
<feature type="coiled-coil region" evidence="10">
    <location>
        <begin position="198"/>
        <end position="285"/>
    </location>
</feature>
<organism evidence="13 14">
    <name type="scientific">Angomonas deanei</name>
    <dbReference type="NCBI Taxonomy" id="59799"/>
    <lineage>
        <taxon>Eukaryota</taxon>
        <taxon>Discoba</taxon>
        <taxon>Euglenozoa</taxon>
        <taxon>Kinetoplastea</taxon>
        <taxon>Metakinetoplastina</taxon>
        <taxon>Trypanosomatida</taxon>
        <taxon>Trypanosomatidae</taxon>
        <taxon>Strigomonadinae</taxon>
        <taxon>Angomonas</taxon>
    </lineage>
</organism>
<comment type="subcellular location">
    <subcellularLocation>
        <location evidence="1">Cell projection</location>
        <location evidence="1">Cilium</location>
    </subcellularLocation>
    <subcellularLocation>
        <location evidence="2">Cytoplasm</location>
    </subcellularLocation>
</comment>
<feature type="compositionally biased region" description="Basic and acidic residues" evidence="11">
    <location>
        <begin position="363"/>
        <end position="377"/>
    </location>
</feature>
<evidence type="ECO:0000256" key="4">
    <source>
        <dbReference type="ARBA" id="ARBA00021815"/>
    </source>
</evidence>
<evidence type="ECO:0000313" key="14">
    <source>
        <dbReference type="Proteomes" id="UP000515908"/>
    </source>
</evidence>
<dbReference type="Gene3D" id="1.20.1520.10">
    <property type="entry name" value="ADP-ribosylation factor-like 2-binding protein, domain"/>
    <property type="match status" value="1"/>
</dbReference>
<evidence type="ECO:0000259" key="12">
    <source>
        <dbReference type="Pfam" id="PF11527"/>
    </source>
</evidence>
<keyword evidence="5" id="KW-0963">Cytoplasm</keyword>
<evidence type="ECO:0000256" key="9">
    <source>
        <dbReference type="ARBA" id="ARBA00031593"/>
    </source>
</evidence>
<dbReference type="InterPro" id="IPR003903">
    <property type="entry name" value="UIM_dom"/>
</dbReference>
<dbReference type="PANTHER" id="PTHR21532">
    <property type="entry name" value="PHOSPHODIESTERASE HL"/>
    <property type="match status" value="1"/>
</dbReference>
<dbReference type="InterPro" id="IPR042541">
    <property type="entry name" value="BART_sf"/>
</dbReference>
<evidence type="ECO:0000313" key="13">
    <source>
        <dbReference type="EMBL" id="CAD2214237.1"/>
    </source>
</evidence>
<dbReference type="Pfam" id="PF11527">
    <property type="entry name" value="ARL2_Bind_BART"/>
    <property type="match status" value="1"/>
</dbReference>
<evidence type="ECO:0000256" key="11">
    <source>
        <dbReference type="SAM" id="MobiDB-lite"/>
    </source>
</evidence>
<comment type="similarity">
    <text evidence="3">Belongs to the CFAP36 family.</text>
</comment>
<evidence type="ECO:0000256" key="1">
    <source>
        <dbReference type="ARBA" id="ARBA00004138"/>
    </source>
</evidence>
<keyword evidence="6 10" id="KW-0175">Coiled coil</keyword>
<evidence type="ECO:0000256" key="8">
    <source>
        <dbReference type="ARBA" id="ARBA00023273"/>
    </source>
</evidence>
<gene>
    <name evidence="13" type="ORF">ADEAN_000168200</name>
</gene>
<feature type="domain" description="BART" evidence="12">
    <location>
        <begin position="6"/>
        <end position="123"/>
    </location>
</feature>
<protein>
    <recommendedName>
        <fullName evidence="4">Cilia- and flagella-associated protein 36</fullName>
    </recommendedName>
    <alternativeName>
        <fullName evidence="9">Coiled-coil domain-containing protein 104</fullName>
    </alternativeName>
</protein>
<dbReference type="GO" id="GO:0005930">
    <property type="term" value="C:axoneme"/>
    <property type="evidence" value="ECO:0007669"/>
    <property type="project" value="TreeGrafter"/>
</dbReference>
<reference evidence="13 14" key="1">
    <citation type="submission" date="2020-08" db="EMBL/GenBank/DDBJ databases">
        <authorList>
            <person name="Newling K."/>
            <person name="Davey J."/>
            <person name="Forrester S."/>
        </authorList>
    </citation>
    <scope>NUCLEOTIDE SEQUENCE [LARGE SCALE GENOMIC DNA]</scope>
    <source>
        <strain evidence="14">Crithidia deanei Carvalho (ATCC PRA-265)</strain>
    </source>
</reference>
<dbReference type="VEuPathDB" id="TriTrypDB:ADEAN_000168200"/>
<name>A0A7G2C646_9TRYP</name>
<keyword evidence="14" id="KW-1185">Reference proteome</keyword>
<dbReference type="InterPro" id="IPR023379">
    <property type="entry name" value="BART_dom"/>
</dbReference>
<keyword evidence="8" id="KW-0966">Cell projection</keyword>
<evidence type="ECO:0000256" key="7">
    <source>
        <dbReference type="ARBA" id="ARBA00023069"/>
    </source>
</evidence>
<dbReference type="PROSITE" id="PS50330">
    <property type="entry name" value="UIM"/>
    <property type="match status" value="1"/>
</dbReference>
<dbReference type="PANTHER" id="PTHR21532:SF0">
    <property type="entry name" value="CILIA- AND FLAGELLA-ASSOCIATED PROTEIN 36"/>
    <property type="match status" value="1"/>
</dbReference>